<dbReference type="InterPro" id="IPR019734">
    <property type="entry name" value="TPR_rpt"/>
</dbReference>
<feature type="domain" description="Metallo-beta-lactamase" evidence="8">
    <location>
        <begin position="189"/>
        <end position="419"/>
    </location>
</feature>
<keyword evidence="6" id="KW-0862">Zinc</keyword>
<evidence type="ECO:0000256" key="7">
    <source>
        <dbReference type="PROSITE-ProRule" id="PRU00339"/>
    </source>
</evidence>
<dbReference type="InterPro" id="IPR011990">
    <property type="entry name" value="TPR-like_helical_dom_sf"/>
</dbReference>
<feature type="repeat" description="TPR" evidence="7">
    <location>
        <begin position="101"/>
        <end position="134"/>
    </location>
</feature>
<sequence>MVSKSNISELSSAFRPNAPDDKTFQVVFRANNYYTKKDYESAIEEYSKALSILQSNPETKKASDFSALVFSNRSASFFQRKKWKDAVKDAEQVIRIRPEWAKGYFRKAEALMQLEKYEEALDCYRVAQQKNPRNTQIPLQIEKALILKDNKSMGLTIFSLVPGRDICISKNSITNKIQSKIFDFAVKMKNLIYIIVDNETKECIVVDACWDVDGIIKFVKDRHLKLVGAIVTHHHFDHVGGKPPPPFNQLPIKVSGLCDLLKRFPKLKAYIHPLDIPYILKSNPELSDLFTPIPLSKLPIKNRQSHFCNTNIISLIINFTLNSSSALSNTNASRIIPTPHNFTLSLGNFTHLKFLHTPGHTEGSQSILVNETRLFTGDTLMCGCIGRLDLPGGNLKQMKKTLRKRLGELDDKIVVYPGHDYGGDWTTIGIEKKKGVIGKIKRKS</sequence>
<dbReference type="InterPro" id="IPR051453">
    <property type="entry name" value="MBL_Glyoxalase_II"/>
</dbReference>
<dbReference type="Pfam" id="PF00753">
    <property type="entry name" value="Lactamase_B"/>
    <property type="match status" value="2"/>
</dbReference>
<dbReference type="PANTHER" id="PTHR46233">
    <property type="entry name" value="HYDROXYACYLGLUTATHIONE HYDROLASE GLOC"/>
    <property type="match status" value="1"/>
</dbReference>
<keyword evidence="10" id="KW-1185">Reference proteome</keyword>
<accession>A0A8H4AKQ0</accession>
<evidence type="ECO:0000256" key="3">
    <source>
        <dbReference type="ARBA" id="ARBA00022737"/>
    </source>
</evidence>
<feature type="repeat" description="TPR" evidence="7">
    <location>
        <begin position="23"/>
        <end position="56"/>
    </location>
</feature>
<evidence type="ECO:0000313" key="10">
    <source>
        <dbReference type="Proteomes" id="UP000439903"/>
    </source>
</evidence>
<organism evidence="9 10">
    <name type="scientific">Gigaspora margarita</name>
    <dbReference type="NCBI Taxonomy" id="4874"/>
    <lineage>
        <taxon>Eukaryota</taxon>
        <taxon>Fungi</taxon>
        <taxon>Fungi incertae sedis</taxon>
        <taxon>Mucoromycota</taxon>
        <taxon>Glomeromycotina</taxon>
        <taxon>Glomeromycetes</taxon>
        <taxon>Diversisporales</taxon>
        <taxon>Gigasporaceae</taxon>
        <taxon>Gigaspora</taxon>
    </lineage>
</organism>
<dbReference type="InterPro" id="IPR001279">
    <property type="entry name" value="Metallo-B-lactamas"/>
</dbReference>
<evidence type="ECO:0000259" key="8">
    <source>
        <dbReference type="SMART" id="SM00849"/>
    </source>
</evidence>
<dbReference type="SMART" id="SM00849">
    <property type="entry name" value="Lactamase_B"/>
    <property type="match status" value="1"/>
</dbReference>
<keyword evidence="2" id="KW-0479">Metal-binding</keyword>
<evidence type="ECO:0000256" key="2">
    <source>
        <dbReference type="ARBA" id="ARBA00022723"/>
    </source>
</evidence>
<dbReference type="Pfam" id="PF07719">
    <property type="entry name" value="TPR_2"/>
    <property type="match status" value="1"/>
</dbReference>
<evidence type="ECO:0000256" key="4">
    <source>
        <dbReference type="ARBA" id="ARBA00022801"/>
    </source>
</evidence>
<evidence type="ECO:0000256" key="1">
    <source>
        <dbReference type="ARBA" id="ARBA00001947"/>
    </source>
</evidence>
<gene>
    <name evidence="9" type="ORF">F8M41_019032</name>
</gene>
<dbReference type="PANTHER" id="PTHR46233:SF3">
    <property type="entry name" value="HYDROXYACYLGLUTATHIONE HYDROLASE GLOC"/>
    <property type="match status" value="1"/>
</dbReference>
<dbReference type="Proteomes" id="UP000439903">
    <property type="component" value="Unassembled WGS sequence"/>
</dbReference>
<evidence type="ECO:0000313" key="9">
    <source>
        <dbReference type="EMBL" id="KAF0507191.1"/>
    </source>
</evidence>
<keyword evidence="5 7" id="KW-0802">TPR repeat</keyword>
<comment type="cofactor">
    <cofactor evidence="1">
        <name>Zn(2+)</name>
        <dbReference type="ChEBI" id="CHEBI:29105"/>
    </cofactor>
</comment>
<protein>
    <submittedName>
        <fullName evidence="9">Beta-lactamase-like protein</fullName>
    </submittedName>
</protein>
<dbReference type="Pfam" id="PF13181">
    <property type="entry name" value="TPR_8"/>
    <property type="match status" value="1"/>
</dbReference>
<dbReference type="InterPro" id="IPR013105">
    <property type="entry name" value="TPR_2"/>
</dbReference>
<evidence type="ECO:0000256" key="6">
    <source>
        <dbReference type="ARBA" id="ARBA00022833"/>
    </source>
</evidence>
<dbReference type="EMBL" id="WTPW01000481">
    <property type="protein sequence ID" value="KAF0507191.1"/>
    <property type="molecule type" value="Genomic_DNA"/>
</dbReference>
<evidence type="ECO:0000256" key="5">
    <source>
        <dbReference type="ARBA" id="ARBA00022803"/>
    </source>
</evidence>
<dbReference type="SMART" id="SM00028">
    <property type="entry name" value="TPR"/>
    <property type="match status" value="3"/>
</dbReference>
<keyword evidence="3" id="KW-0677">Repeat</keyword>
<dbReference type="SUPFAM" id="SSF48452">
    <property type="entry name" value="TPR-like"/>
    <property type="match status" value="1"/>
</dbReference>
<dbReference type="InterPro" id="IPR036866">
    <property type="entry name" value="RibonucZ/Hydroxyglut_hydro"/>
</dbReference>
<dbReference type="SUPFAM" id="SSF56281">
    <property type="entry name" value="Metallo-hydrolase/oxidoreductase"/>
    <property type="match status" value="1"/>
</dbReference>
<dbReference type="AlphaFoldDB" id="A0A8H4AKQ0"/>
<reference evidence="9 10" key="1">
    <citation type="journal article" date="2019" name="Environ. Microbiol.">
        <title>At the nexus of three kingdoms: the genome of the mycorrhizal fungus Gigaspora margarita provides insights into plant, endobacterial and fungal interactions.</title>
        <authorList>
            <person name="Venice F."/>
            <person name="Ghignone S."/>
            <person name="Salvioli di Fossalunga A."/>
            <person name="Amselem J."/>
            <person name="Novero M."/>
            <person name="Xianan X."/>
            <person name="Sedzielewska Toro K."/>
            <person name="Morin E."/>
            <person name="Lipzen A."/>
            <person name="Grigoriev I.V."/>
            <person name="Henrissat B."/>
            <person name="Martin F.M."/>
            <person name="Bonfante P."/>
        </authorList>
    </citation>
    <scope>NUCLEOTIDE SEQUENCE [LARGE SCALE GENOMIC DNA]</scope>
    <source>
        <strain evidence="9 10">BEG34</strain>
    </source>
</reference>
<name>A0A8H4AKQ0_GIGMA</name>
<dbReference type="GO" id="GO:0016787">
    <property type="term" value="F:hydrolase activity"/>
    <property type="evidence" value="ECO:0007669"/>
    <property type="project" value="UniProtKB-KW"/>
</dbReference>
<keyword evidence="4" id="KW-0378">Hydrolase</keyword>
<comment type="caution">
    <text evidence="9">The sequence shown here is derived from an EMBL/GenBank/DDBJ whole genome shotgun (WGS) entry which is preliminary data.</text>
</comment>
<dbReference type="OrthoDB" id="515692at2759"/>
<dbReference type="Gene3D" id="1.25.40.10">
    <property type="entry name" value="Tetratricopeptide repeat domain"/>
    <property type="match status" value="1"/>
</dbReference>
<dbReference type="PROSITE" id="PS50005">
    <property type="entry name" value="TPR"/>
    <property type="match status" value="2"/>
</dbReference>
<dbReference type="GO" id="GO:0046872">
    <property type="term" value="F:metal ion binding"/>
    <property type="evidence" value="ECO:0007669"/>
    <property type="project" value="UniProtKB-KW"/>
</dbReference>
<dbReference type="Gene3D" id="3.60.15.10">
    <property type="entry name" value="Ribonuclease Z/Hydroxyacylglutathione hydrolase-like"/>
    <property type="match status" value="2"/>
</dbReference>
<proteinExistence type="predicted"/>